<dbReference type="RefSeq" id="WP_183608871.1">
    <property type="nucleotide sequence ID" value="NZ_JACHAZ010000004.1"/>
</dbReference>
<dbReference type="Proteomes" id="UP000538507">
    <property type="component" value="Unassembled WGS sequence"/>
</dbReference>
<reference evidence="1 2" key="1">
    <citation type="submission" date="2020-08" db="EMBL/GenBank/DDBJ databases">
        <title>Genomic Encyclopedia of Type Strains, Phase IV (KMG-V): Genome sequencing to study the core and pangenomes of soil and plant-associated prokaryotes.</title>
        <authorList>
            <person name="Whitman W."/>
        </authorList>
    </citation>
    <scope>NUCLEOTIDE SEQUENCE [LARGE SCALE GENOMIC DNA]</scope>
    <source>
        <strain evidence="1 2">SEMIA 415</strain>
    </source>
</reference>
<protein>
    <recommendedName>
        <fullName evidence="3">Prevent host death protein, Phd antitoxin</fullName>
    </recommendedName>
</protein>
<comment type="caution">
    <text evidence="1">The sequence shown here is derived from an EMBL/GenBank/DDBJ whole genome shotgun (WGS) entry which is preliminary data.</text>
</comment>
<gene>
    <name evidence="1" type="ORF">GGE16_004191</name>
</gene>
<sequence>MTAETIDHSTLSRLVEAGAVDAAHVVGKTGGWSVVIRYGKSERPLAAQRSRQVRVFKRIDTLVSYLKDVGISQFDVDAGDYAPETVSRPDRAAALRRTHEAAEYDKWFREQVEQAIREADDPNAVWISAEDAEKQMDKLRAELLARLDSGDKA</sequence>
<dbReference type="AlphaFoldDB" id="A0AAE2MN31"/>
<accession>A0AAE2MN31</accession>
<organism evidence="1 2">
    <name type="scientific">Rhizobium leguminosarum</name>
    <dbReference type="NCBI Taxonomy" id="384"/>
    <lineage>
        <taxon>Bacteria</taxon>
        <taxon>Pseudomonadati</taxon>
        <taxon>Pseudomonadota</taxon>
        <taxon>Alphaproteobacteria</taxon>
        <taxon>Hyphomicrobiales</taxon>
        <taxon>Rhizobiaceae</taxon>
        <taxon>Rhizobium/Agrobacterium group</taxon>
        <taxon>Rhizobium</taxon>
    </lineage>
</organism>
<proteinExistence type="predicted"/>
<dbReference type="Gene3D" id="6.20.450.20">
    <property type="match status" value="1"/>
</dbReference>
<evidence type="ECO:0008006" key="3">
    <source>
        <dbReference type="Google" id="ProtNLM"/>
    </source>
</evidence>
<evidence type="ECO:0000313" key="1">
    <source>
        <dbReference type="EMBL" id="MBB4292115.1"/>
    </source>
</evidence>
<evidence type="ECO:0000313" key="2">
    <source>
        <dbReference type="Proteomes" id="UP000538507"/>
    </source>
</evidence>
<dbReference type="EMBL" id="JACIGO010000005">
    <property type="protein sequence ID" value="MBB4292115.1"/>
    <property type="molecule type" value="Genomic_DNA"/>
</dbReference>
<name>A0AAE2MN31_RHILE</name>